<keyword evidence="3" id="KW-1185">Reference proteome</keyword>
<evidence type="ECO:0000313" key="2">
    <source>
        <dbReference type="EMBL" id="MCT4334047.1"/>
    </source>
</evidence>
<protein>
    <submittedName>
        <fullName evidence="2">Antibiotic biosynthesis monooxygenase</fullName>
    </submittedName>
</protein>
<dbReference type="GO" id="GO:0004497">
    <property type="term" value="F:monooxygenase activity"/>
    <property type="evidence" value="ECO:0007669"/>
    <property type="project" value="UniProtKB-KW"/>
</dbReference>
<organism evidence="2 3">
    <name type="scientific">Paracoccus maritimus</name>
    <dbReference type="NCBI Taxonomy" id="2933292"/>
    <lineage>
        <taxon>Bacteria</taxon>
        <taxon>Pseudomonadati</taxon>
        <taxon>Pseudomonadota</taxon>
        <taxon>Alphaproteobacteria</taxon>
        <taxon>Rhodobacterales</taxon>
        <taxon>Paracoccaceae</taxon>
        <taxon>Paracoccus</taxon>
    </lineage>
</organism>
<accession>A0ABT2KBX9</accession>
<dbReference type="InterPro" id="IPR011008">
    <property type="entry name" value="Dimeric_a/b-barrel"/>
</dbReference>
<dbReference type="InterPro" id="IPR050744">
    <property type="entry name" value="AI-2_Isomerase_LsrG"/>
</dbReference>
<dbReference type="PANTHER" id="PTHR33336">
    <property type="entry name" value="QUINOL MONOOXYGENASE YGIN-RELATED"/>
    <property type="match status" value="1"/>
</dbReference>
<evidence type="ECO:0000259" key="1">
    <source>
        <dbReference type="PROSITE" id="PS51725"/>
    </source>
</evidence>
<dbReference type="SUPFAM" id="SSF54909">
    <property type="entry name" value="Dimeric alpha+beta barrel"/>
    <property type="match status" value="1"/>
</dbReference>
<dbReference type="PROSITE" id="PS51725">
    <property type="entry name" value="ABM"/>
    <property type="match status" value="1"/>
</dbReference>
<dbReference type="Proteomes" id="UP001320702">
    <property type="component" value="Unassembled WGS sequence"/>
</dbReference>
<sequence length="104" mass="12094">MLVQLVSIEVLPGHRDEFIEAFRINWEGTRQEPGNLRFDLLCDPEDQNRFTVYEIFTGVEALKAHGQTPHYRACIEKITPITTGQRSKRYFQDVLVEPHPPEGR</sequence>
<keyword evidence="2" id="KW-0503">Monooxygenase</keyword>
<dbReference type="InterPro" id="IPR007138">
    <property type="entry name" value="ABM_dom"/>
</dbReference>
<dbReference type="PANTHER" id="PTHR33336:SF1">
    <property type="entry name" value="(4S)-4-HYDROXY-5-PHOSPHONOOXYPENTANE-2,3-DIONE ISOMERASE"/>
    <property type="match status" value="1"/>
</dbReference>
<dbReference type="RefSeq" id="WP_260277966.1">
    <property type="nucleotide sequence ID" value="NZ_JANAVZ010000008.1"/>
</dbReference>
<feature type="domain" description="ABM" evidence="1">
    <location>
        <begin position="2"/>
        <end position="91"/>
    </location>
</feature>
<keyword evidence="2" id="KW-0560">Oxidoreductase</keyword>
<proteinExistence type="predicted"/>
<dbReference type="Pfam" id="PF03992">
    <property type="entry name" value="ABM"/>
    <property type="match status" value="1"/>
</dbReference>
<comment type="caution">
    <text evidence="2">The sequence shown here is derived from an EMBL/GenBank/DDBJ whole genome shotgun (WGS) entry which is preliminary data.</text>
</comment>
<dbReference type="EMBL" id="JANAVZ010000008">
    <property type="protein sequence ID" value="MCT4334047.1"/>
    <property type="molecule type" value="Genomic_DNA"/>
</dbReference>
<evidence type="ECO:0000313" key="3">
    <source>
        <dbReference type="Proteomes" id="UP001320702"/>
    </source>
</evidence>
<name>A0ABT2KBX9_9RHOB</name>
<gene>
    <name evidence="2" type="ORF">MU516_14370</name>
</gene>
<dbReference type="Gene3D" id="3.30.70.100">
    <property type="match status" value="1"/>
</dbReference>
<reference evidence="2 3" key="1">
    <citation type="submission" date="2022-04" db="EMBL/GenBank/DDBJ databases">
        <title>Paracoccus sp. YLB-12 draft genome sequence.</title>
        <authorList>
            <person name="Yu L."/>
        </authorList>
    </citation>
    <scope>NUCLEOTIDE SEQUENCE [LARGE SCALE GENOMIC DNA]</scope>
    <source>
        <strain evidence="2 3">YLB-12</strain>
    </source>
</reference>